<accession>A0A061RRA5</accession>
<sequence>KRQGTAGLSRARVPGADLVPQLADPRHNSCSAQVFNSSSLQFKGPNSPHSNESCDVSLAINDMRAPKTTVLQKAKQNSELWA</sequence>
<evidence type="ECO:0000256" key="1">
    <source>
        <dbReference type="SAM" id="MobiDB-lite"/>
    </source>
</evidence>
<reference evidence="2" key="1">
    <citation type="submission" date="2014-05" db="EMBL/GenBank/DDBJ databases">
        <title>The transcriptome of the halophilic microalga Tetraselmis sp. GSL018 isolated from the Great Salt Lake, Utah.</title>
        <authorList>
            <person name="Jinkerson R.E."/>
            <person name="D'Adamo S."/>
            <person name="Posewitz M.C."/>
        </authorList>
    </citation>
    <scope>NUCLEOTIDE SEQUENCE</scope>
    <source>
        <strain evidence="2">GSL018</strain>
    </source>
</reference>
<feature type="region of interest" description="Disordered" evidence="1">
    <location>
        <begin position="1"/>
        <end position="24"/>
    </location>
</feature>
<feature type="non-terminal residue" evidence="2">
    <location>
        <position position="1"/>
    </location>
</feature>
<gene>
    <name evidence="2" type="ORF">TSPGSL018_25801</name>
</gene>
<dbReference type="AlphaFoldDB" id="A0A061RRA5"/>
<proteinExistence type="predicted"/>
<organism evidence="2">
    <name type="scientific">Tetraselmis sp. GSL018</name>
    <dbReference type="NCBI Taxonomy" id="582737"/>
    <lineage>
        <taxon>Eukaryota</taxon>
        <taxon>Viridiplantae</taxon>
        <taxon>Chlorophyta</taxon>
        <taxon>core chlorophytes</taxon>
        <taxon>Chlorodendrophyceae</taxon>
        <taxon>Chlorodendrales</taxon>
        <taxon>Chlorodendraceae</taxon>
        <taxon>Tetraselmis</taxon>
    </lineage>
</organism>
<name>A0A061RRA5_9CHLO</name>
<evidence type="ECO:0000313" key="2">
    <source>
        <dbReference type="EMBL" id="JAC74483.1"/>
    </source>
</evidence>
<feature type="non-terminal residue" evidence="2">
    <location>
        <position position="82"/>
    </location>
</feature>
<dbReference type="EMBL" id="GBEZ01011289">
    <property type="protein sequence ID" value="JAC74483.1"/>
    <property type="molecule type" value="Transcribed_RNA"/>
</dbReference>
<protein>
    <submittedName>
        <fullName evidence="2">Uncharacterized protein</fullName>
    </submittedName>
</protein>